<dbReference type="EMBL" id="AEJM01000016">
    <property type="protein sequence ID" value="EGY34381.1"/>
    <property type="molecule type" value="Genomic_DNA"/>
</dbReference>
<protein>
    <submittedName>
        <fullName evidence="1">Uncharacterized protein</fullName>
    </submittedName>
</protein>
<reference evidence="1 2" key="1">
    <citation type="submission" date="2010-10" db="EMBL/GenBank/DDBJ databases">
        <authorList>
            <person name="Chen C."/>
            <person name="Kittichotirat W."/>
            <person name="Asikainen S."/>
            <person name="Bumgarner R."/>
        </authorList>
    </citation>
    <scope>NUCLEOTIDE SEQUENCE [LARGE SCALE GENOMIC DNA]</scope>
    <source>
        <strain evidence="1 2">SC1083</strain>
    </source>
</reference>
<organism evidence="1 2">
    <name type="scientific">Aggregatibacter actinomycetemcomitans serotype e str. SC1083</name>
    <dbReference type="NCBI Taxonomy" id="907488"/>
    <lineage>
        <taxon>Bacteria</taxon>
        <taxon>Pseudomonadati</taxon>
        <taxon>Pseudomonadota</taxon>
        <taxon>Gammaproteobacteria</taxon>
        <taxon>Pasteurellales</taxon>
        <taxon>Pasteurellaceae</taxon>
        <taxon>Aggregatibacter</taxon>
    </lineage>
</organism>
<name>G4A7H7_AGGAC</name>
<comment type="caution">
    <text evidence="1">The sequence shown here is derived from an EMBL/GenBank/DDBJ whole genome shotgun (WGS) entry which is preliminary data.</text>
</comment>
<dbReference type="AlphaFoldDB" id="G4A7H7"/>
<sequence>MCNKIKFDLSHQKQLIYRAQHHYTLSQYEKHLLHYIHYSRGLLWIFENPG</sequence>
<gene>
    <name evidence="1" type="ORF">SC1083_0773</name>
</gene>
<evidence type="ECO:0000313" key="2">
    <source>
        <dbReference type="Proteomes" id="UP000005508"/>
    </source>
</evidence>
<evidence type="ECO:0000313" key="1">
    <source>
        <dbReference type="EMBL" id="EGY34381.1"/>
    </source>
</evidence>
<proteinExistence type="predicted"/>
<accession>G4A7H7</accession>
<dbReference type="Proteomes" id="UP000005508">
    <property type="component" value="Unassembled WGS sequence"/>
</dbReference>